<dbReference type="HOGENOM" id="CLU_009583_27_6_5"/>
<dbReference type="KEGG" id="mag:amb1079"/>
<dbReference type="Pfam" id="PF00534">
    <property type="entry name" value="Glycos_transf_1"/>
    <property type="match status" value="1"/>
</dbReference>
<feature type="domain" description="Glycosyltransferase subfamily 4-like N-terminal" evidence="3">
    <location>
        <begin position="16"/>
        <end position="177"/>
    </location>
</feature>
<keyword evidence="1" id="KW-0808">Transferase</keyword>
<gene>
    <name evidence="4" type="ordered locus">amb1079</name>
</gene>
<dbReference type="AlphaFoldDB" id="Q2W8E2"/>
<dbReference type="SUPFAM" id="SSF53756">
    <property type="entry name" value="UDP-Glycosyltransferase/glycogen phosphorylase"/>
    <property type="match status" value="1"/>
</dbReference>
<evidence type="ECO:0000256" key="1">
    <source>
        <dbReference type="ARBA" id="ARBA00022679"/>
    </source>
</evidence>
<dbReference type="EMBL" id="AP007255">
    <property type="protein sequence ID" value="BAE49883.1"/>
    <property type="molecule type" value="Genomic_DNA"/>
</dbReference>
<dbReference type="OrthoDB" id="186663at2"/>
<evidence type="ECO:0000259" key="2">
    <source>
        <dbReference type="Pfam" id="PF00534"/>
    </source>
</evidence>
<dbReference type="InterPro" id="IPR001296">
    <property type="entry name" value="Glyco_trans_1"/>
</dbReference>
<keyword evidence="5" id="KW-1185">Reference proteome</keyword>
<evidence type="ECO:0000313" key="4">
    <source>
        <dbReference type="EMBL" id="BAE49883.1"/>
    </source>
</evidence>
<dbReference type="InterPro" id="IPR028098">
    <property type="entry name" value="Glyco_trans_4-like_N"/>
</dbReference>
<dbReference type="PANTHER" id="PTHR46401:SF2">
    <property type="entry name" value="GLYCOSYLTRANSFERASE WBBK-RELATED"/>
    <property type="match status" value="1"/>
</dbReference>
<evidence type="ECO:0000313" key="5">
    <source>
        <dbReference type="Proteomes" id="UP000007058"/>
    </source>
</evidence>
<dbReference type="GO" id="GO:0009103">
    <property type="term" value="P:lipopolysaccharide biosynthetic process"/>
    <property type="evidence" value="ECO:0007669"/>
    <property type="project" value="TreeGrafter"/>
</dbReference>
<evidence type="ECO:0000259" key="3">
    <source>
        <dbReference type="Pfam" id="PF13439"/>
    </source>
</evidence>
<dbReference type="Proteomes" id="UP000007058">
    <property type="component" value="Chromosome"/>
</dbReference>
<dbReference type="STRING" id="342108.amb1079"/>
<dbReference type="CDD" id="cd03809">
    <property type="entry name" value="GT4_MtfB-like"/>
    <property type="match status" value="1"/>
</dbReference>
<dbReference type="RefSeq" id="WP_011383492.1">
    <property type="nucleotide sequence ID" value="NC_007626.1"/>
</dbReference>
<dbReference type="PANTHER" id="PTHR46401">
    <property type="entry name" value="GLYCOSYLTRANSFERASE WBBK-RELATED"/>
    <property type="match status" value="1"/>
</dbReference>
<protein>
    <submittedName>
        <fullName evidence="4">Glycosyltransferase</fullName>
    </submittedName>
</protein>
<dbReference type="CAZy" id="GT4">
    <property type="family name" value="Glycosyltransferase Family 4"/>
</dbReference>
<dbReference type="GO" id="GO:0016757">
    <property type="term" value="F:glycosyltransferase activity"/>
    <property type="evidence" value="ECO:0007669"/>
    <property type="project" value="InterPro"/>
</dbReference>
<proteinExistence type="predicted"/>
<organism evidence="4 5">
    <name type="scientific">Paramagnetospirillum magneticum (strain ATCC 700264 / AMB-1)</name>
    <name type="common">Magnetospirillum magneticum</name>
    <dbReference type="NCBI Taxonomy" id="342108"/>
    <lineage>
        <taxon>Bacteria</taxon>
        <taxon>Pseudomonadati</taxon>
        <taxon>Pseudomonadota</taxon>
        <taxon>Alphaproteobacteria</taxon>
        <taxon>Rhodospirillales</taxon>
        <taxon>Magnetospirillaceae</taxon>
        <taxon>Paramagnetospirillum</taxon>
    </lineage>
</organism>
<sequence length="386" mass="43467">MRIGVDVSQTGPGRAGCGNVAYYLTREIAEMDTGDDFILYPTFGNQFWDDRWGETFFPPQVNFSRALCLNSHTESRYFWETPPADLRYRLGRPDIIHSHNFFCPPPVDGARLVYTLYDLSFLENPDWSTEANREGCFRNVFRASIEADHILAISGFSREHFLSLFPHFPKDRISVMPLASRFPDDTPLARPPEYAHLGEFLLTVGTLEPRKNYRRLVEAYSRVHRQFGGKIPPLVIAGNMGWLMEDFQAFLASLGIAEHVIFLGFVSDVQLQWLYQNAYGVLYPSLWEGFGLPVLEALSQGAAVISSDVSSIPEILGDAGLMVDPVDTDSIAGGLADFLRSEDLRAAMRAKAKPQAERFSWRTSAQTALDCYREVAARPPRRQPNG</sequence>
<accession>Q2W8E2</accession>
<reference evidence="4 5" key="1">
    <citation type="journal article" date="2005" name="DNA Res.">
        <title>Complete genome sequence of the facultative anaerobic magnetotactic bacterium Magnetospirillum sp. strain AMB-1.</title>
        <authorList>
            <person name="Matsunaga T."/>
            <person name="Okamura Y."/>
            <person name="Fukuda Y."/>
            <person name="Wahyudi A.T."/>
            <person name="Murase Y."/>
            <person name="Takeyama H."/>
        </authorList>
    </citation>
    <scope>NUCLEOTIDE SEQUENCE [LARGE SCALE GENOMIC DNA]</scope>
    <source>
        <strain evidence="5">ATCC 700264 / AMB-1</strain>
    </source>
</reference>
<feature type="domain" description="Glycosyl transferase family 1" evidence="2">
    <location>
        <begin position="199"/>
        <end position="353"/>
    </location>
</feature>
<dbReference type="Gene3D" id="3.40.50.2000">
    <property type="entry name" value="Glycogen Phosphorylase B"/>
    <property type="match status" value="2"/>
</dbReference>
<dbReference type="Pfam" id="PF13439">
    <property type="entry name" value="Glyco_transf_4"/>
    <property type="match status" value="1"/>
</dbReference>
<name>Q2W8E2_PARM1</name>